<gene>
    <name evidence="2" type="ORF">AVDCRST_MAG08-1571</name>
</gene>
<feature type="compositionally biased region" description="Basic residues" evidence="1">
    <location>
        <begin position="196"/>
        <end position="207"/>
    </location>
</feature>
<feature type="non-terminal residue" evidence="2">
    <location>
        <position position="293"/>
    </location>
</feature>
<sequence>VGAGRAGGAGVRRWKPPRTREQAAGGGRPCPVLHETPRGSPNGAPASAHAGRGSVGGRAPVLPGPVDFSGASNGTLDTASGTRRDGARWNRVGLSGCGTSKRGRTAHGERLHFDLHRGPGEPARRHRGERRGHRVLGRRRAHRGLRVHRQRRGFRARPRHGGADGNDGRRRDDHARPQPVPRRQRPGRLRADRPRAGRRRPQHRAERRRFLDGERRLGGDRPRQRLDRHLRRDTGPGVRRVGGAAVLQHPHHHLPRGRDPRPVDGGARRGGLGGGRGAGVRQLRSDRLLVLHL</sequence>
<accession>A0A6J4I209</accession>
<organism evidence="2">
    <name type="scientific">uncultured Acetobacteraceae bacterium</name>
    <dbReference type="NCBI Taxonomy" id="169975"/>
    <lineage>
        <taxon>Bacteria</taxon>
        <taxon>Pseudomonadati</taxon>
        <taxon>Pseudomonadota</taxon>
        <taxon>Alphaproteobacteria</taxon>
        <taxon>Acetobacterales</taxon>
        <taxon>Acetobacteraceae</taxon>
        <taxon>environmental samples</taxon>
    </lineage>
</organism>
<feature type="compositionally biased region" description="Basic and acidic residues" evidence="1">
    <location>
        <begin position="166"/>
        <end position="176"/>
    </location>
</feature>
<feature type="compositionally biased region" description="Gly residues" evidence="1">
    <location>
        <begin position="268"/>
        <end position="278"/>
    </location>
</feature>
<feature type="compositionally biased region" description="Gly residues" evidence="1">
    <location>
        <begin position="1"/>
        <end position="10"/>
    </location>
</feature>
<feature type="region of interest" description="Disordered" evidence="1">
    <location>
        <begin position="1"/>
        <end position="279"/>
    </location>
</feature>
<feature type="compositionally biased region" description="Polar residues" evidence="1">
    <location>
        <begin position="70"/>
        <end position="81"/>
    </location>
</feature>
<feature type="compositionally biased region" description="Low complexity" evidence="1">
    <location>
        <begin position="237"/>
        <end position="246"/>
    </location>
</feature>
<feature type="compositionally biased region" description="Basic residues" evidence="1">
    <location>
        <begin position="124"/>
        <end position="160"/>
    </location>
</feature>
<dbReference type="EMBL" id="CADCTG010000137">
    <property type="protein sequence ID" value="CAA9240094.1"/>
    <property type="molecule type" value="Genomic_DNA"/>
</dbReference>
<protein>
    <submittedName>
        <fullName evidence="2">Uncharacterized protein</fullName>
    </submittedName>
</protein>
<dbReference type="AlphaFoldDB" id="A0A6J4I209"/>
<reference evidence="2" key="1">
    <citation type="submission" date="2020-02" db="EMBL/GenBank/DDBJ databases">
        <authorList>
            <person name="Meier V. D."/>
        </authorList>
    </citation>
    <scope>NUCLEOTIDE SEQUENCE</scope>
    <source>
        <strain evidence="2">AVDCRST_MAG08</strain>
    </source>
</reference>
<feature type="non-terminal residue" evidence="2">
    <location>
        <position position="1"/>
    </location>
</feature>
<feature type="compositionally biased region" description="Basic and acidic residues" evidence="1">
    <location>
        <begin position="106"/>
        <end position="123"/>
    </location>
</feature>
<name>A0A6J4I209_9PROT</name>
<evidence type="ECO:0000256" key="1">
    <source>
        <dbReference type="SAM" id="MobiDB-lite"/>
    </source>
</evidence>
<feature type="compositionally biased region" description="Basic and acidic residues" evidence="1">
    <location>
        <begin position="208"/>
        <end position="234"/>
    </location>
</feature>
<evidence type="ECO:0000313" key="2">
    <source>
        <dbReference type="EMBL" id="CAA9240094.1"/>
    </source>
</evidence>
<proteinExistence type="predicted"/>